<gene>
    <name evidence="1" type="ORF">CEURO_LOCUS9240</name>
</gene>
<name>A0A9P1E7V6_CUSEU</name>
<accession>A0A9P1E7V6</accession>
<reference evidence="1" key="1">
    <citation type="submission" date="2022-07" db="EMBL/GenBank/DDBJ databases">
        <authorList>
            <person name="Macas J."/>
            <person name="Novak P."/>
            <person name="Neumann P."/>
        </authorList>
    </citation>
    <scope>NUCLEOTIDE SEQUENCE</scope>
</reference>
<dbReference type="EMBL" id="CAMAPE010000018">
    <property type="protein sequence ID" value="CAH9085110.1"/>
    <property type="molecule type" value="Genomic_DNA"/>
</dbReference>
<organism evidence="1 2">
    <name type="scientific">Cuscuta europaea</name>
    <name type="common">European dodder</name>
    <dbReference type="NCBI Taxonomy" id="41803"/>
    <lineage>
        <taxon>Eukaryota</taxon>
        <taxon>Viridiplantae</taxon>
        <taxon>Streptophyta</taxon>
        <taxon>Embryophyta</taxon>
        <taxon>Tracheophyta</taxon>
        <taxon>Spermatophyta</taxon>
        <taxon>Magnoliopsida</taxon>
        <taxon>eudicotyledons</taxon>
        <taxon>Gunneridae</taxon>
        <taxon>Pentapetalae</taxon>
        <taxon>asterids</taxon>
        <taxon>lamiids</taxon>
        <taxon>Solanales</taxon>
        <taxon>Convolvulaceae</taxon>
        <taxon>Cuscuteae</taxon>
        <taxon>Cuscuta</taxon>
        <taxon>Cuscuta subgen. Cuscuta</taxon>
    </lineage>
</organism>
<protein>
    <submittedName>
        <fullName evidence="1">Uncharacterized protein</fullName>
    </submittedName>
</protein>
<dbReference type="Proteomes" id="UP001152484">
    <property type="component" value="Unassembled WGS sequence"/>
</dbReference>
<comment type="caution">
    <text evidence="1">The sequence shown here is derived from an EMBL/GenBank/DDBJ whole genome shotgun (WGS) entry which is preliminary data.</text>
</comment>
<proteinExistence type="predicted"/>
<keyword evidence="2" id="KW-1185">Reference proteome</keyword>
<dbReference type="AlphaFoldDB" id="A0A9P1E7V6"/>
<evidence type="ECO:0000313" key="2">
    <source>
        <dbReference type="Proteomes" id="UP001152484"/>
    </source>
</evidence>
<sequence length="131" mass="15059">MDLKSSSETLCEDQGPYYACMGVLMVPDSEVEPDDDLDVDHGKTSVDLVILETEEAWHGDDEDPMELVVPDSEKEEEVNRAKQDLVLDSEEAKEKRRKEVEMHPIRKSPRLEAFLKLILPGWESRMWDVDV</sequence>
<evidence type="ECO:0000313" key="1">
    <source>
        <dbReference type="EMBL" id="CAH9085110.1"/>
    </source>
</evidence>